<dbReference type="Proteomes" id="UP001589628">
    <property type="component" value="Unassembled WGS sequence"/>
</dbReference>
<reference evidence="4 5" key="1">
    <citation type="submission" date="2024-09" db="EMBL/GenBank/DDBJ databases">
        <authorList>
            <person name="Sun Q."/>
            <person name="Mori K."/>
        </authorList>
    </citation>
    <scope>NUCLEOTIDE SEQUENCE [LARGE SCALE GENOMIC DNA]</scope>
    <source>
        <strain evidence="4 5">ATCC 51285</strain>
    </source>
</reference>
<dbReference type="PANTHER" id="PTHR44196">
    <property type="entry name" value="DEHYDROGENASE/REDUCTASE SDR FAMILY MEMBER 7B"/>
    <property type="match status" value="1"/>
</dbReference>
<protein>
    <submittedName>
        <fullName evidence="4">SDR family NAD(P)-dependent oxidoreductase</fullName>
    </submittedName>
</protein>
<evidence type="ECO:0000313" key="4">
    <source>
        <dbReference type="EMBL" id="MFB9886314.1"/>
    </source>
</evidence>
<accession>A0ABV5ZAL7</accession>
<proteinExistence type="inferred from homology"/>
<evidence type="ECO:0000259" key="3">
    <source>
        <dbReference type="SMART" id="SM00822"/>
    </source>
</evidence>
<dbReference type="PROSITE" id="PS00061">
    <property type="entry name" value="ADH_SHORT"/>
    <property type="match status" value="1"/>
</dbReference>
<comment type="similarity">
    <text evidence="1">Belongs to the short-chain dehydrogenases/reductases (SDR) family.</text>
</comment>
<sequence length="246" mass="26956">MSISAHTILITGGSEGIGLALAKRLSQQHQVLICGRDPAKLASASQGNPNLIPYRCDLRDPEACLHLAAQIKQAHPNLNWLINNAGAKSLLKLAQPDANWQQALADDLSLNFQAAVMLSQALLPLLQQQAQARIINITSGLVHLPRAEQPFYCAAKAALHSYSQSLRWACRDSRLRVHEALLPLVRTGFHPQGLPQHQSAWSAEQVASALLKAVEAEQEEIYLGKAKLTPWLANLWPQLGLRLVNH</sequence>
<keyword evidence="5" id="KW-1185">Reference proteome</keyword>
<organism evidence="4 5">
    <name type="scientific">Balneatrix alpica</name>
    <dbReference type="NCBI Taxonomy" id="75684"/>
    <lineage>
        <taxon>Bacteria</taxon>
        <taxon>Pseudomonadati</taxon>
        <taxon>Pseudomonadota</taxon>
        <taxon>Gammaproteobacteria</taxon>
        <taxon>Oceanospirillales</taxon>
        <taxon>Balneatrichaceae</taxon>
        <taxon>Balneatrix</taxon>
    </lineage>
</organism>
<keyword evidence="2" id="KW-0560">Oxidoreductase</keyword>
<gene>
    <name evidence="4" type="ORF">ACFFLH_07835</name>
</gene>
<dbReference type="SUPFAM" id="SSF51735">
    <property type="entry name" value="NAD(P)-binding Rossmann-fold domains"/>
    <property type="match status" value="1"/>
</dbReference>
<dbReference type="Gene3D" id="3.40.50.720">
    <property type="entry name" value="NAD(P)-binding Rossmann-like Domain"/>
    <property type="match status" value="1"/>
</dbReference>
<dbReference type="InterPro" id="IPR002347">
    <property type="entry name" value="SDR_fam"/>
</dbReference>
<evidence type="ECO:0000256" key="1">
    <source>
        <dbReference type="ARBA" id="ARBA00006484"/>
    </source>
</evidence>
<dbReference type="EMBL" id="JBHLZN010000002">
    <property type="protein sequence ID" value="MFB9886314.1"/>
    <property type="molecule type" value="Genomic_DNA"/>
</dbReference>
<dbReference type="InterPro" id="IPR036291">
    <property type="entry name" value="NAD(P)-bd_dom_sf"/>
</dbReference>
<dbReference type="PANTHER" id="PTHR44196:SF1">
    <property type="entry name" value="DEHYDROGENASE_REDUCTASE SDR FAMILY MEMBER 7B"/>
    <property type="match status" value="1"/>
</dbReference>
<dbReference type="InterPro" id="IPR057326">
    <property type="entry name" value="KR_dom"/>
</dbReference>
<dbReference type="InterPro" id="IPR020904">
    <property type="entry name" value="Sc_DH/Rdtase_CS"/>
</dbReference>
<evidence type="ECO:0000256" key="2">
    <source>
        <dbReference type="ARBA" id="ARBA00023002"/>
    </source>
</evidence>
<dbReference type="RefSeq" id="WP_027311782.1">
    <property type="nucleotide sequence ID" value="NZ_JAUESS010000011.1"/>
</dbReference>
<dbReference type="Pfam" id="PF00106">
    <property type="entry name" value="adh_short"/>
    <property type="match status" value="1"/>
</dbReference>
<evidence type="ECO:0000313" key="5">
    <source>
        <dbReference type="Proteomes" id="UP001589628"/>
    </source>
</evidence>
<name>A0ABV5ZAL7_9GAMM</name>
<feature type="domain" description="Ketoreductase" evidence="3">
    <location>
        <begin position="6"/>
        <end position="204"/>
    </location>
</feature>
<comment type="caution">
    <text evidence="4">The sequence shown here is derived from an EMBL/GenBank/DDBJ whole genome shotgun (WGS) entry which is preliminary data.</text>
</comment>
<dbReference type="PRINTS" id="PR00081">
    <property type="entry name" value="GDHRDH"/>
</dbReference>
<dbReference type="SMART" id="SM00822">
    <property type="entry name" value="PKS_KR"/>
    <property type="match status" value="1"/>
</dbReference>